<evidence type="ECO:0000256" key="2">
    <source>
        <dbReference type="ARBA" id="ARBA00009256"/>
    </source>
</evidence>
<evidence type="ECO:0000313" key="11">
    <source>
        <dbReference type="Proteomes" id="UP001057753"/>
    </source>
</evidence>
<name>A0A9Q4B1L2_SALAG</name>
<comment type="caution">
    <text evidence="10">The sequence shown here is derived from an EMBL/GenBank/DDBJ whole genome shotgun (WGS) entry which is preliminary data.</text>
</comment>
<dbReference type="AlphaFoldDB" id="A0A9Q4B1L2"/>
<dbReference type="EC" id="6.3.2.1" evidence="9"/>
<feature type="binding site" evidence="9">
    <location>
        <position position="153"/>
    </location>
    <ligand>
        <name>(R)-pantoate</name>
        <dbReference type="ChEBI" id="CHEBI:15980"/>
    </ligand>
</feature>
<dbReference type="GO" id="GO:0015940">
    <property type="term" value="P:pantothenate biosynthetic process"/>
    <property type="evidence" value="ECO:0007669"/>
    <property type="project" value="UniProtKB-UniRule"/>
</dbReference>
<feature type="binding site" evidence="9">
    <location>
        <begin position="30"/>
        <end position="37"/>
    </location>
    <ligand>
        <name>ATP</name>
        <dbReference type="ChEBI" id="CHEBI:30616"/>
    </ligand>
</feature>
<feature type="binding site" evidence="9">
    <location>
        <begin position="184"/>
        <end position="187"/>
    </location>
    <ligand>
        <name>ATP</name>
        <dbReference type="ChEBI" id="CHEBI:30616"/>
    </ligand>
</feature>
<dbReference type="GO" id="GO:0005524">
    <property type="term" value="F:ATP binding"/>
    <property type="evidence" value="ECO:0007669"/>
    <property type="project" value="UniProtKB-KW"/>
</dbReference>
<dbReference type="Pfam" id="PF02569">
    <property type="entry name" value="Pantoate_ligase"/>
    <property type="match status" value="1"/>
</dbReference>
<dbReference type="Proteomes" id="UP001057753">
    <property type="component" value="Unassembled WGS sequence"/>
</dbReference>
<gene>
    <name evidence="9" type="primary">panC</name>
    <name evidence="10" type="ORF">HXA33_07955</name>
</gene>
<feature type="binding site" evidence="9">
    <location>
        <position position="176"/>
    </location>
    <ligand>
        <name>ATP</name>
        <dbReference type="ChEBI" id="CHEBI:30616"/>
    </ligand>
</feature>
<keyword evidence="3 9" id="KW-0963">Cytoplasm</keyword>
<evidence type="ECO:0000256" key="6">
    <source>
        <dbReference type="ARBA" id="ARBA00022741"/>
    </source>
</evidence>
<comment type="pathway">
    <text evidence="1 9">Cofactor biosynthesis; (R)-pantothenate biosynthesis; (R)-pantothenate from (R)-pantoate and beta-alanine: step 1/1.</text>
</comment>
<keyword evidence="11" id="KW-1185">Reference proteome</keyword>
<dbReference type="NCBIfam" id="TIGR00018">
    <property type="entry name" value="panC"/>
    <property type="match status" value="1"/>
</dbReference>
<protein>
    <recommendedName>
        <fullName evidence="9">Pantothenate synthetase</fullName>
        <shortName evidence="9">PS</shortName>
        <ecNumber evidence="9">6.3.2.1</ecNumber>
    </recommendedName>
    <alternativeName>
        <fullName evidence="9">Pantoate--beta-alanine ligase</fullName>
    </alternativeName>
    <alternativeName>
        <fullName evidence="9">Pantoate-activating enzyme</fullName>
    </alternativeName>
</protein>
<comment type="subunit">
    <text evidence="9">Homodimer.</text>
</comment>
<dbReference type="SUPFAM" id="SSF52374">
    <property type="entry name" value="Nucleotidylyl transferase"/>
    <property type="match status" value="1"/>
</dbReference>
<dbReference type="PANTHER" id="PTHR21299">
    <property type="entry name" value="CYTIDYLATE KINASE/PANTOATE-BETA-ALANINE LIGASE"/>
    <property type="match status" value="1"/>
</dbReference>
<dbReference type="HAMAP" id="MF_00158">
    <property type="entry name" value="PanC"/>
    <property type="match status" value="1"/>
</dbReference>
<comment type="subcellular location">
    <subcellularLocation>
        <location evidence="9">Cytoplasm</location>
    </subcellularLocation>
</comment>
<dbReference type="Gene3D" id="3.30.1300.10">
    <property type="entry name" value="Pantoate-beta-alanine ligase, C-terminal domain"/>
    <property type="match status" value="1"/>
</dbReference>
<keyword evidence="5 9" id="KW-0566">Pantothenate biosynthesis</keyword>
<feature type="binding site" evidence="9">
    <location>
        <position position="61"/>
    </location>
    <ligand>
        <name>beta-alanine</name>
        <dbReference type="ChEBI" id="CHEBI:57966"/>
    </ligand>
</feature>
<evidence type="ECO:0000256" key="3">
    <source>
        <dbReference type="ARBA" id="ARBA00022490"/>
    </source>
</evidence>
<evidence type="ECO:0000313" key="10">
    <source>
        <dbReference type="EMBL" id="MCR6096485.1"/>
    </source>
</evidence>
<organism evidence="10 11">
    <name type="scientific">Salipaludibacillus agaradhaerens</name>
    <name type="common">Bacillus agaradhaerens</name>
    <dbReference type="NCBI Taxonomy" id="76935"/>
    <lineage>
        <taxon>Bacteria</taxon>
        <taxon>Bacillati</taxon>
        <taxon>Bacillota</taxon>
        <taxon>Bacilli</taxon>
        <taxon>Bacillales</taxon>
        <taxon>Bacillaceae</taxon>
    </lineage>
</organism>
<evidence type="ECO:0000256" key="1">
    <source>
        <dbReference type="ARBA" id="ARBA00004990"/>
    </source>
</evidence>
<dbReference type="FunFam" id="3.40.50.620:FF:000013">
    <property type="entry name" value="Pantothenate synthetase"/>
    <property type="match status" value="1"/>
</dbReference>
<dbReference type="NCBIfam" id="TIGR00125">
    <property type="entry name" value="cyt_tran_rel"/>
    <property type="match status" value="1"/>
</dbReference>
<comment type="similarity">
    <text evidence="2 9">Belongs to the pantothenate synthetase family.</text>
</comment>
<reference evidence="10" key="1">
    <citation type="submission" date="2020-06" db="EMBL/GenBank/DDBJ databases">
        <title>Insight into the genomes of haloalkaliphilic bacilli from Kenyan soda lakes.</title>
        <authorList>
            <person name="Mwirichia R."/>
            <person name="Villamizar G.C."/>
            <person name="Poehlein A."/>
            <person name="Mugweru J."/>
            <person name="Kipnyargis A."/>
            <person name="Kiplimo D."/>
            <person name="Orwa P."/>
            <person name="Daniel R."/>
        </authorList>
    </citation>
    <scope>NUCLEOTIDE SEQUENCE</scope>
    <source>
        <strain evidence="10">B1096_S55</strain>
    </source>
</reference>
<keyword evidence="7 9" id="KW-0067">ATP-binding</keyword>
<evidence type="ECO:0000256" key="9">
    <source>
        <dbReference type="HAMAP-Rule" id="MF_00158"/>
    </source>
</evidence>
<dbReference type="InterPro" id="IPR004821">
    <property type="entry name" value="Cyt_trans-like"/>
</dbReference>
<feature type="binding site" evidence="9">
    <location>
        <position position="61"/>
    </location>
    <ligand>
        <name>(R)-pantoate</name>
        <dbReference type="ChEBI" id="CHEBI:15980"/>
    </ligand>
</feature>
<dbReference type="CDD" id="cd00560">
    <property type="entry name" value="PanC"/>
    <property type="match status" value="1"/>
</dbReference>
<dbReference type="PANTHER" id="PTHR21299:SF1">
    <property type="entry name" value="PANTOATE--BETA-ALANINE LIGASE"/>
    <property type="match status" value="1"/>
</dbReference>
<evidence type="ECO:0000256" key="4">
    <source>
        <dbReference type="ARBA" id="ARBA00022598"/>
    </source>
</evidence>
<dbReference type="RefSeq" id="WP_257822857.1">
    <property type="nucleotide sequence ID" value="NZ_JABXYM010000001.1"/>
</dbReference>
<keyword evidence="4 9" id="KW-0436">Ligase</keyword>
<evidence type="ECO:0000256" key="5">
    <source>
        <dbReference type="ARBA" id="ARBA00022655"/>
    </source>
</evidence>
<dbReference type="GO" id="GO:0005829">
    <property type="term" value="C:cytosol"/>
    <property type="evidence" value="ECO:0007669"/>
    <property type="project" value="TreeGrafter"/>
</dbReference>
<comment type="catalytic activity">
    <reaction evidence="8 9">
        <text>(R)-pantoate + beta-alanine + ATP = (R)-pantothenate + AMP + diphosphate + H(+)</text>
        <dbReference type="Rhea" id="RHEA:10912"/>
        <dbReference type="ChEBI" id="CHEBI:15378"/>
        <dbReference type="ChEBI" id="CHEBI:15980"/>
        <dbReference type="ChEBI" id="CHEBI:29032"/>
        <dbReference type="ChEBI" id="CHEBI:30616"/>
        <dbReference type="ChEBI" id="CHEBI:33019"/>
        <dbReference type="ChEBI" id="CHEBI:57966"/>
        <dbReference type="ChEBI" id="CHEBI:456215"/>
        <dbReference type="EC" id="6.3.2.1"/>
    </reaction>
</comment>
<comment type="function">
    <text evidence="9">Catalyzes the condensation of pantoate with beta-alanine in an ATP-dependent reaction via a pantoyl-adenylate intermediate.</text>
</comment>
<dbReference type="InterPro" id="IPR014729">
    <property type="entry name" value="Rossmann-like_a/b/a_fold"/>
</dbReference>
<keyword evidence="6 9" id="KW-0547">Nucleotide-binding</keyword>
<evidence type="ECO:0000256" key="7">
    <source>
        <dbReference type="ARBA" id="ARBA00022840"/>
    </source>
</evidence>
<evidence type="ECO:0000256" key="8">
    <source>
        <dbReference type="ARBA" id="ARBA00048258"/>
    </source>
</evidence>
<dbReference type="Gene3D" id="3.40.50.620">
    <property type="entry name" value="HUPs"/>
    <property type="match status" value="1"/>
</dbReference>
<dbReference type="InterPro" id="IPR042176">
    <property type="entry name" value="Pantoate_ligase_C"/>
</dbReference>
<dbReference type="EMBL" id="JABXYM010000001">
    <property type="protein sequence ID" value="MCR6096485.1"/>
    <property type="molecule type" value="Genomic_DNA"/>
</dbReference>
<proteinExistence type="inferred from homology"/>
<feature type="active site" description="Proton donor" evidence="9">
    <location>
        <position position="37"/>
    </location>
</feature>
<sequence length="286" mass="32257">MKHIKNIARMKEEVAQLKADGKTIGFVPTMGFLHDGHLQLVEKAKQQVDVVIMSIFVNPLQFGENEDFDSYPKDLEKDLHLAEQHGVHQLFIPTAAEMYPDTMSIKMIVQRGADILCGSSRPGHFDGVATVVMKLFNIIEPDIAYFGMKDAQQVAIIKQMVADYHLNLTIVPVPTVREKDGLAMSSRNVNLSHMERQEAPHIYKTLAEAKNKALQGHFKTVAGLEDWVKQALKRDLKLGRIDYITCLKFPELIRPGALTGSVILATAVHYEQVRLIDNVMWEQFPI</sequence>
<accession>A0A9Q4B1L2</accession>
<dbReference type="GO" id="GO:0004592">
    <property type="term" value="F:pantoate-beta-alanine ligase activity"/>
    <property type="evidence" value="ECO:0007669"/>
    <property type="project" value="UniProtKB-UniRule"/>
</dbReference>
<dbReference type="InterPro" id="IPR003721">
    <property type="entry name" value="Pantoate_ligase"/>
</dbReference>
<feature type="binding site" evidence="9">
    <location>
        <begin position="147"/>
        <end position="150"/>
    </location>
    <ligand>
        <name>ATP</name>
        <dbReference type="ChEBI" id="CHEBI:30616"/>
    </ligand>
</feature>
<comment type="miscellaneous">
    <text evidence="9">The reaction proceeds by a bi uni uni bi ping pong mechanism.</text>
</comment>